<feature type="compositionally biased region" description="Basic and acidic residues" evidence="1">
    <location>
        <begin position="449"/>
        <end position="460"/>
    </location>
</feature>
<feature type="compositionally biased region" description="Low complexity" evidence="1">
    <location>
        <begin position="461"/>
        <end position="471"/>
    </location>
</feature>
<feature type="region of interest" description="Disordered" evidence="1">
    <location>
        <begin position="104"/>
        <end position="180"/>
    </location>
</feature>
<reference evidence="2 3" key="1">
    <citation type="submission" date="2019-03" db="EMBL/GenBank/DDBJ databases">
        <title>Sequencing the genomes of 1000 actinobacteria strains.</title>
        <authorList>
            <person name="Klenk H.-P."/>
        </authorList>
    </citation>
    <scope>NUCLEOTIDE SEQUENCE [LARGE SCALE GENOMIC DNA]</scope>
    <source>
        <strain evidence="2 3">DSM 18936</strain>
    </source>
</reference>
<feature type="compositionally biased region" description="Pro residues" evidence="1">
    <location>
        <begin position="160"/>
        <end position="169"/>
    </location>
</feature>
<protein>
    <submittedName>
        <fullName evidence="2">Uncharacterized protein</fullName>
    </submittedName>
</protein>
<gene>
    <name evidence="2" type="ORF">BDK89_2037</name>
</gene>
<proteinExistence type="predicted"/>
<feature type="region of interest" description="Disordered" evidence="1">
    <location>
        <begin position="415"/>
        <end position="541"/>
    </location>
</feature>
<evidence type="ECO:0000313" key="2">
    <source>
        <dbReference type="EMBL" id="TDT16447.1"/>
    </source>
</evidence>
<feature type="compositionally biased region" description="Low complexity" evidence="1">
    <location>
        <begin position="478"/>
        <end position="519"/>
    </location>
</feature>
<comment type="caution">
    <text evidence="2">The sequence shown here is derived from an EMBL/GenBank/DDBJ whole genome shotgun (WGS) entry which is preliminary data.</text>
</comment>
<organism evidence="2 3">
    <name type="scientific">Ilumatobacter fluminis</name>
    <dbReference type="NCBI Taxonomy" id="467091"/>
    <lineage>
        <taxon>Bacteria</taxon>
        <taxon>Bacillati</taxon>
        <taxon>Actinomycetota</taxon>
        <taxon>Acidimicrobiia</taxon>
        <taxon>Acidimicrobiales</taxon>
        <taxon>Ilumatobacteraceae</taxon>
        <taxon>Ilumatobacter</taxon>
    </lineage>
</organism>
<dbReference type="AlphaFoldDB" id="A0A4R7HYY9"/>
<feature type="compositionally biased region" description="Basic and acidic residues" evidence="1">
    <location>
        <begin position="104"/>
        <end position="150"/>
    </location>
</feature>
<evidence type="ECO:0000313" key="3">
    <source>
        <dbReference type="Proteomes" id="UP000294558"/>
    </source>
</evidence>
<keyword evidence="3" id="KW-1185">Reference proteome</keyword>
<name>A0A4R7HYY9_9ACTN</name>
<feature type="compositionally biased region" description="Basic residues" evidence="1">
    <location>
        <begin position="170"/>
        <end position="180"/>
    </location>
</feature>
<accession>A0A4R7HYY9</accession>
<sequence length="541" mass="58494">MPISMVRSGLEAIPLHPMSRRIDIELTSALDDGAWTWRAAGAKQPKGTLDGSILPDGAKVGDELKVEVEQHMDGLSILSVVQGRQKSDKGDVLEILPSEREFQPVVETRAKRERGERRGGDGRGRRPRRDRDDRGGRDGDNRRGDGERRGGGRNRRGPSFTPPPEVPQRPKPKRLRPGKAHRNEVLQELPEEQRPIAELALQGMPAVRQRLREENERATKDGRAPMPEASVLKLAEELLPRLRVAEWLDRAEAAKQQMAELDLRDLRSVVAAANDPMVARDDSTKELIDEMRAALVTKQEQELQLWFGDVDAALAVGRVVRALRLSSQPPKAGVVFPTEISQRLVDSTNASLAPMDSPDRWIAMLEAAAFSPIRSQVRPARKPDTVNDDLLATVKRLAPALPQVAELFEIEVDPKAPMPKPLRPGPNRKGKKQAAKQSARPAKQSAKGDQQKGRAPKADQPEQTAPAPTAPEAEEPTTDAPAPAAEAPAAEAPVEAAAEAPAADEPAAEAPAAEAPAADAADEPAVESPAADAAAEEPTEG</sequence>
<dbReference type="EMBL" id="SOAU01000001">
    <property type="protein sequence ID" value="TDT16447.1"/>
    <property type="molecule type" value="Genomic_DNA"/>
</dbReference>
<evidence type="ECO:0000256" key="1">
    <source>
        <dbReference type="SAM" id="MobiDB-lite"/>
    </source>
</evidence>
<dbReference type="Proteomes" id="UP000294558">
    <property type="component" value="Unassembled WGS sequence"/>
</dbReference>